<comment type="similarity">
    <text evidence="1">Belongs to the SMC family. SbcC subfamily.</text>
</comment>
<feature type="coiled-coil region" evidence="4">
    <location>
        <begin position="832"/>
        <end position="866"/>
    </location>
</feature>
<reference evidence="6 7" key="1">
    <citation type="submission" date="2024-11" db="EMBL/GenBank/DDBJ databases">
        <authorList>
            <person name="Heng Y.C."/>
            <person name="Lim A.C.H."/>
            <person name="Lee J.K.Y."/>
            <person name="Kittelmann S."/>
        </authorList>
    </citation>
    <scope>NUCLEOTIDE SEQUENCE [LARGE SCALE GENOMIC DNA]</scope>
    <source>
        <strain evidence="6 7">WILCCON 0114</strain>
    </source>
</reference>
<dbReference type="SUPFAM" id="SSF52540">
    <property type="entry name" value="P-loop containing nucleoside triphosphate hydrolases"/>
    <property type="match status" value="2"/>
</dbReference>
<dbReference type="RefSeq" id="WP_406786027.1">
    <property type="nucleotide sequence ID" value="NZ_JBJIAA010000002.1"/>
</dbReference>
<dbReference type="EMBL" id="JBJIAA010000002">
    <property type="protein sequence ID" value="MFL0249357.1"/>
    <property type="molecule type" value="Genomic_DNA"/>
</dbReference>
<gene>
    <name evidence="6" type="ORF">ACJDT4_02905</name>
</gene>
<evidence type="ECO:0000313" key="7">
    <source>
        <dbReference type="Proteomes" id="UP001623592"/>
    </source>
</evidence>
<evidence type="ECO:0000313" key="6">
    <source>
        <dbReference type="EMBL" id="MFL0249357.1"/>
    </source>
</evidence>
<dbReference type="Proteomes" id="UP001623592">
    <property type="component" value="Unassembled WGS sequence"/>
</dbReference>
<proteinExistence type="inferred from homology"/>
<comment type="subunit">
    <text evidence="2">Heterodimer of SbcC and SbcD.</text>
</comment>
<dbReference type="Pfam" id="PF13476">
    <property type="entry name" value="AAA_23"/>
    <property type="match status" value="1"/>
</dbReference>
<dbReference type="InterPro" id="IPR038729">
    <property type="entry name" value="Rad50/SbcC_AAA"/>
</dbReference>
<evidence type="ECO:0000256" key="4">
    <source>
        <dbReference type="SAM" id="Coils"/>
    </source>
</evidence>
<dbReference type="PANTHER" id="PTHR32114">
    <property type="entry name" value="ABC TRANSPORTER ABCH.3"/>
    <property type="match status" value="1"/>
</dbReference>
<dbReference type="InterPro" id="IPR027417">
    <property type="entry name" value="P-loop_NTPase"/>
</dbReference>
<accession>A0ABW8TAE8</accession>
<organism evidence="6 7">
    <name type="scientific">Clostridium neuense</name>
    <dbReference type="NCBI Taxonomy" id="1728934"/>
    <lineage>
        <taxon>Bacteria</taxon>
        <taxon>Bacillati</taxon>
        <taxon>Bacillota</taxon>
        <taxon>Clostridia</taxon>
        <taxon>Eubacteriales</taxon>
        <taxon>Clostridiaceae</taxon>
        <taxon>Clostridium</taxon>
    </lineage>
</organism>
<keyword evidence="7" id="KW-1185">Reference proteome</keyword>
<dbReference type="Gene3D" id="3.40.50.300">
    <property type="entry name" value="P-loop containing nucleotide triphosphate hydrolases"/>
    <property type="match status" value="2"/>
</dbReference>
<feature type="coiled-coil region" evidence="4">
    <location>
        <begin position="906"/>
        <end position="1002"/>
    </location>
</feature>
<feature type="coiled-coil region" evidence="4">
    <location>
        <begin position="189"/>
        <end position="248"/>
    </location>
</feature>
<feature type="coiled-coil region" evidence="4">
    <location>
        <begin position="595"/>
        <end position="807"/>
    </location>
</feature>
<dbReference type="PANTHER" id="PTHR32114:SF2">
    <property type="entry name" value="ABC TRANSPORTER ABCH.3"/>
    <property type="match status" value="1"/>
</dbReference>
<comment type="caution">
    <text evidence="6">The sequence shown here is derived from an EMBL/GenBank/DDBJ whole genome shotgun (WGS) entry which is preliminary data.</text>
</comment>
<evidence type="ECO:0000259" key="5">
    <source>
        <dbReference type="Pfam" id="PF13476"/>
    </source>
</evidence>
<keyword evidence="4" id="KW-0175">Coiled coil</keyword>
<sequence>MKPIRLKIKGLNSFIETQEIDFEKLTKRGLFGIFGPTGSGKSSILDGITLALYGEVARKSSNYMNTNCSSLNVSYEFQISGSEVKRYLVDREFRRDNRTGSVRSKSAKIVDITDGAENILEEGAKLVTEKCEEIIGLKLEDFTRTVVLPQGKFSEFLKLEGKDRRNMLERLFNLQKYGDELSYKLLSKIKEERQKSNILEGQLKGYEDISEEKLEEVNKNLLESKENCEVYKKELKAAEEKFNEAKELWQLQDEFKVSALKQEELKKKEPEIEEKQIKVIKGESALKVKPYIDSYEKTIQDIKNSNIKLESLKNRIIAIKENKQKISESFNYISEKKDRELPELSVKKQKVIDAIAEKNILDRLLNEKIVLENEAKSLEVAAQKTEKDIDDNKAAMDKTASTIGRGEKKLEELKISEDYKKKVNEGIVILNDYKNSFKRKSSLVKDIETVKLTIEASNKKSEILSKGIKEKDEALNVIKAKLEKINENCPGNQDTLLNLQKKLADAKDKWGKYEEYTKALTRCNENINLSKEKCVKFDVEKEIIKNNIKEIEEYVRKIETENLAQTLRKNLIEGEPCPVCGAVHHITENIEIVDLDKLEEFKSNLEKSKLKYENLNSEIINLQANTKLEENNLEEYKNKINLLGEEFKAYSISELESEFEKLKANLEKFNTEKTELEGKLNSLNEEKNSFEIEYSKEVTIKSQSDVQLEKLKCELETVSKEVEEIQTKLQLLKDELNIEDFNEKNKEILEKENERAKVEDVLKKLRNNLNLMQEKKELLNENLGKLKEKLSENKTAVLERNKNIEEKQTSIISKVGNETNLEGLQVQVAEQIKSITENYKAVEKQKNEIEQQYNECNNDIVSVQSNITNLTGRSLNDKENLDKVLAEEEFKDVLEVKNSLIVKTDIEKLKLEIDEYKNSILKLSGALENLKSKINGRNLTEEAWLEIQGARLEKENKLKEFEAAAVKLEEEVKRINEKLTELKELVKKRQELDHKLSLLDDLEKLFKGKKFVEFVAANQLKYISIEAGKRLEEITSGNYGLEVDDNGKFLIRDYKNGGAERDASTLSGGETFVTSLALALALSAQIQLKGTAPLELFFLDEGFGTLDDNLLEVVMDSLEKIHNDKLSIGLISHLETIKERMPVKLIVSPAEAGMGGSKVRIETN</sequence>
<evidence type="ECO:0000256" key="1">
    <source>
        <dbReference type="ARBA" id="ARBA00006930"/>
    </source>
</evidence>
<dbReference type="Pfam" id="PF13558">
    <property type="entry name" value="SbcC_Walker_B"/>
    <property type="match status" value="1"/>
</dbReference>
<feature type="domain" description="Rad50/SbcC-type AAA" evidence="5">
    <location>
        <begin position="5"/>
        <end position="246"/>
    </location>
</feature>
<feature type="coiled-coil region" evidence="4">
    <location>
        <begin position="292"/>
        <end position="329"/>
    </location>
</feature>
<feature type="coiled-coil region" evidence="4">
    <location>
        <begin position="361"/>
        <end position="388"/>
    </location>
</feature>
<protein>
    <recommendedName>
        <fullName evidence="3">Nuclease SbcCD subunit C</fullName>
    </recommendedName>
</protein>
<evidence type="ECO:0000256" key="3">
    <source>
        <dbReference type="ARBA" id="ARBA00013368"/>
    </source>
</evidence>
<name>A0ABW8TAE8_9CLOT</name>
<evidence type="ECO:0000256" key="2">
    <source>
        <dbReference type="ARBA" id="ARBA00011322"/>
    </source>
</evidence>